<evidence type="ECO:0000313" key="10">
    <source>
        <dbReference type="Proteomes" id="UP001352223"/>
    </source>
</evidence>
<protein>
    <submittedName>
        <fullName evidence="9">MFS transporter</fullName>
    </submittedName>
</protein>
<comment type="subcellular location">
    <subcellularLocation>
        <location evidence="1">Cell membrane</location>
        <topology evidence="1">Multi-pass membrane protein</topology>
    </subcellularLocation>
</comment>
<dbReference type="Gene3D" id="1.20.1250.20">
    <property type="entry name" value="MFS general substrate transporter like domains"/>
    <property type="match status" value="1"/>
</dbReference>
<feature type="transmembrane region" description="Helical" evidence="7">
    <location>
        <begin position="296"/>
        <end position="316"/>
    </location>
</feature>
<dbReference type="SUPFAM" id="SSF103473">
    <property type="entry name" value="MFS general substrate transporter"/>
    <property type="match status" value="1"/>
</dbReference>
<dbReference type="PANTHER" id="PTHR23513">
    <property type="entry name" value="INTEGRAL MEMBRANE EFFLUX PROTEIN-RELATED"/>
    <property type="match status" value="1"/>
</dbReference>
<feature type="transmembrane region" description="Helical" evidence="7">
    <location>
        <begin position="183"/>
        <end position="201"/>
    </location>
</feature>
<keyword evidence="6 7" id="KW-0472">Membrane</keyword>
<evidence type="ECO:0000256" key="2">
    <source>
        <dbReference type="ARBA" id="ARBA00022448"/>
    </source>
</evidence>
<keyword evidence="5 7" id="KW-1133">Transmembrane helix</keyword>
<evidence type="ECO:0000256" key="4">
    <source>
        <dbReference type="ARBA" id="ARBA00022692"/>
    </source>
</evidence>
<dbReference type="CDD" id="cd06173">
    <property type="entry name" value="MFS_MefA_like"/>
    <property type="match status" value="1"/>
</dbReference>
<feature type="transmembrane region" description="Helical" evidence="7">
    <location>
        <begin position="90"/>
        <end position="111"/>
    </location>
</feature>
<dbReference type="RefSeq" id="WP_324773028.1">
    <property type="nucleotide sequence ID" value="NZ_BAAATS010000032.1"/>
</dbReference>
<dbReference type="Proteomes" id="UP001352223">
    <property type="component" value="Unassembled WGS sequence"/>
</dbReference>
<accession>A0ABU6CMA4</accession>
<feature type="domain" description="Major facilitator superfamily (MFS) profile" evidence="8">
    <location>
        <begin position="24"/>
        <end position="410"/>
    </location>
</feature>
<feature type="transmembrane region" description="Helical" evidence="7">
    <location>
        <begin position="117"/>
        <end position="135"/>
    </location>
</feature>
<evidence type="ECO:0000256" key="5">
    <source>
        <dbReference type="ARBA" id="ARBA00022989"/>
    </source>
</evidence>
<feature type="transmembrane region" description="Helical" evidence="7">
    <location>
        <begin position="60"/>
        <end position="83"/>
    </location>
</feature>
<evidence type="ECO:0000256" key="6">
    <source>
        <dbReference type="ARBA" id="ARBA00023136"/>
    </source>
</evidence>
<feature type="transmembrane region" description="Helical" evidence="7">
    <location>
        <begin position="387"/>
        <end position="406"/>
    </location>
</feature>
<sequence>MTATADPGVQPSDGGFLAPLRLRAFRSVAVGQLVSSLGTSMAKVAQSWLLLETTGAKGSLLGLLATFQLAPVLLFGAWGGWLADRWPRRSVLIATQSAQVLLSTVTAVLAFTGAVRAYQVYLIAFLSGLVTVVTGPARQRLLADMVGETRLSRAIGLYTALFNIGQIAGPLLAGLLIGRANLGWVYVVDALTFVFVVAVLLRIRVPPRKTTGVTVLPPRGFLPGLREVRASPHLTAVIVTSAVVGSVGVQFTVTNALMATEAFGLGPSGYGLLPSMVTVGCLLGALLTARFPEPGGAAVTALAAVTGLTGAATALAPSYLVFALLLIPVGAASMVFTTVSGAALQLRSDPEVRGRVLAVQNSVFYGSGPVGALLLGALAQWSGPRVALLAGGAITLLLAALTGWWLRGKSGFRPAPPGGQAAASRG</sequence>
<keyword evidence="10" id="KW-1185">Reference proteome</keyword>
<dbReference type="InterPro" id="IPR036259">
    <property type="entry name" value="MFS_trans_sf"/>
</dbReference>
<feature type="transmembrane region" description="Helical" evidence="7">
    <location>
        <begin position="234"/>
        <end position="258"/>
    </location>
</feature>
<dbReference type="InterPro" id="IPR020846">
    <property type="entry name" value="MFS_dom"/>
</dbReference>
<evidence type="ECO:0000259" key="8">
    <source>
        <dbReference type="PROSITE" id="PS50850"/>
    </source>
</evidence>
<dbReference type="Pfam" id="PF05977">
    <property type="entry name" value="MFS_3"/>
    <property type="match status" value="1"/>
</dbReference>
<name>A0ABU6CMA4_9ACTN</name>
<keyword evidence="4 7" id="KW-0812">Transmembrane</keyword>
<proteinExistence type="predicted"/>
<keyword evidence="2" id="KW-0813">Transport</keyword>
<gene>
    <name evidence="9" type="ORF">OKJ48_33385</name>
</gene>
<dbReference type="PANTHER" id="PTHR23513:SF11">
    <property type="entry name" value="STAPHYLOFERRIN A TRANSPORTER"/>
    <property type="match status" value="1"/>
</dbReference>
<feature type="transmembrane region" description="Helical" evidence="7">
    <location>
        <begin position="155"/>
        <end position="177"/>
    </location>
</feature>
<feature type="transmembrane region" description="Helical" evidence="7">
    <location>
        <begin position="322"/>
        <end position="344"/>
    </location>
</feature>
<feature type="transmembrane region" description="Helical" evidence="7">
    <location>
        <begin position="270"/>
        <end position="289"/>
    </location>
</feature>
<evidence type="ECO:0000256" key="3">
    <source>
        <dbReference type="ARBA" id="ARBA00022475"/>
    </source>
</evidence>
<evidence type="ECO:0000256" key="7">
    <source>
        <dbReference type="SAM" id="Phobius"/>
    </source>
</evidence>
<evidence type="ECO:0000256" key="1">
    <source>
        <dbReference type="ARBA" id="ARBA00004651"/>
    </source>
</evidence>
<dbReference type="EMBL" id="JAOZYB010000323">
    <property type="protein sequence ID" value="MEB3965086.1"/>
    <property type="molecule type" value="Genomic_DNA"/>
</dbReference>
<dbReference type="InterPro" id="IPR010290">
    <property type="entry name" value="TM_effector"/>
</dbReference>
<feature type="transmembrane region" description="Helical" evidence="7">
    <location>
        <begin position="356"/>
        <end position="381"/>
    </location>
</feature>
<keyword evidence="3" id="KW-1003">Cell membrane</keyword>
<comment type="caution">
    <text evidence="9">The sequence shown here is derived from an EMBL/GenBank/DDBJ whole genome shotgun (WGS) entry which is preliminary data.</text>
</comment>
<organism evidence="9 10">
    <name type="scientific">Streptomyces kunmingensis</name>
    <dbReference type="NCBI Taxonomy" id="68225"/>
    <lineage>
        <taxon>Bacteria</taxon>
        <taxon>Bacillati</taxon>
        <taxon>Actinomycetota</taxon>
        <taxon>Actinomycetes</taxon>
        <taxon>Kitasatosporales</taxon>
        <taxon>Streptomycetaceae</taxon>
        <taxon>Streptomyces</taxon>
    </lineage>
</organism>
<reference evidence="9 10" key="1">
    <citation type="submission" date="2022-10" db="EMBL/GenBank/DDBJ databases">
        <authorList>
            <person name="Xie J."/>
            <person name="Shen N."/>
        </authorList>
    </citation>
    <scope>NUCLEOTIDE SEQUENCE [LARGE SCALE GENOMIC DNA]</scope>
    <source>
        <strain evidence="9 10">DSM 41681</strain>
    </source>
</reference>
<evidence type="ECO:0000313" key="9">
    <source>
        <dbReference type="EMBL" id="MEB3965086.1"/>
    </source>
</evidence>
<dbReference type="PROSITE" id="PS50850">
    <property type="entry name" value="MFS"/>
    <property type="match status" value="1"/>
</dbReference>